<name>A0A226DH56_FOLCA</name>
<feature type="compositionally biased region" description="Basic and acidic residues" evidence="1">
    <location>
        <begin position="178"/>
        <end position="188"/>
    </location>
</feature>
<reference evidence="2 3" key="1">
    <citation type="submission" date="2015-12" db="EMBL/GenBank/DDBJ databases">
        <title>The genome of Folsomia candida.</title>
        <authorList>
            <person name="Faddeeva A."/>
            <person name="Derks M.F."/>
            <person name="Anvar Y."/>
            <person name="Smit S."/>
            <person name="Van Straalen N."/>
            <person name="Roelofs D."/>
        </authorList>
    </citation>
    <scope>NUCLEOTIDE SEQUENCE [LARGE SCALE GENOMIC DNA]</scope>
    <source>
        <strain evidence="2 3">VU population</strain>
        <tissue evidence="2">Whole body</tissue>
    </source>
</reference>
<organism evidence="2 3">
    <name type="scientific">Folsomia candida</name>
    <name type="common">Springtail</name>
    <dbReference type="NCBI Taxonomy" id="158441"/>
    <lineage>
        <taxon>Eukaryota</taxon>
        <taxon>Metazoa</taxon>
        <taxon>Ecdysozoa</taxon>
        <taxon>Arthropoda</taxon>
        <taxon>Hexapoda</taxon>
        <taxon>Collembola</taxon>
        <taxon>Entomobryomorpha</taxon>
        <taxon>Isotomoidea</taxon>
        <taxon>Isotomidae</taxon>
        <taxon>Proisotominae</taxon>
        <taxon>Folsomia</taxon>
    </lineage>
</organism>
<evidence type="ECO:0000313" key="3">
    <source>
        <dbReference type="Proteomes" id="UP000198287"/>
    </source>
</evidence>
<evidence type="ECO:0000313" key="2">
    <source>
        <dbReference type="EMBL" id="OXA44184.1"/>
    </source>
</evidence>
<dbReference type="AlphaFoldDB" id="A0A226DH56"/>
<comment type="caution">
    <text evidence="2">The sequence shown here is derived from an EMBL/GenBank/DDBJ whole genome shotgun (WGS) entry which is preliminary data.</text>
</comment>
<feature type="compositionally biased region" description="Basic and acidic residues" evidence="1">
    <location>
        <begin position="196"/>
        <end position="207"/>
    </location>
</feature>
<protein>
    <submittedName>
        <fullName evidence="2">Uncharacterized protein</fullName>
    </submittedName>
</protein>
<evidence type="ECO:0000256" key="1">
    <source>
        <dbReference type="SAM" id="MobiDB-lite"/>
    </source>
</evidence>
<dbReference type="Proteomes" id="UP000198287">
    <property type="component" value="Unassembled WGS sequence"/>
</dbReference>
<feature type="compositionally biased region" description="Low complexity" evidence="1">
    <location>
        <begin position="97"/>
        <end position="113"/>
    </location>
</feature>
<feature type="region of interest" description="Disordered" evidence="1">
    <location>
        <begin position="164"/>
        <end position="207"/>
    </location>
</feature>
<sequence>MGDGSIICIDMCTQGDSGPARLVEKVMFRGGGESQSDKGGLPALLKIGSHTLGDLHPESGMRRGVIDGSSSVYFLLFALLTGNVSYNEVVSRQFFSSSNSTKTTTPTNATASTLPPPDAPIPTTDMVLICVDFLCEIAGFVASIVLLKGLQVAISPCEPRPLTPPTCVPGNTPCHTRPSNDKLSHQAKTDLAGLSAREDLRQEDSPR</sequence>
<gene>
    <name evidence="2" type="ORF">Fcan01_21093</name>
</gene>
<accession>A0A226DH56</accession>
<feature type="region of interest" description="Disordered" evidence="1">
    <location>
        <begin position="97"/>
        <end position="117"/>
    </location>
</feature>
<dbReference type="OrthoDB" id="10067585at2759"/>
<keyword evidence="3" id="KW-1185">Reference proteome</keyword>
<dbReference type="EMBL" id="LNIX01000020">
    <property type="protein sequence ID" value="OXA44184.1"/>
    <property type="molecule type" value="Genomic_DNA"/>
</dbReference>
<proteinExistence type="predicted"/>